<dbReference type="InterPro" id="IPR003856">
    <property type="entry name" value="LPS_length_determ_N"/>
</dbReference>
<dbReference type="EMBL" id="DRNB01000278">
    <property type="protein sequence ID" value="HHJ64753.1"/>
    <property type="molecule type" value="Genomic_DNA"/>
</dbReference>
<feature type="domain" description="Polysaccharide chain length determinant N-terminal" evidence="8">
    <location>
        <begin position="12"/>
        <end position="59"/>
    </location>
</feature>
<evidence type="ECO:0000256" key="1">
    <source>
        <dbReference type="ARBA" id="ARBA00004651"/>
    </source>
</evidence>
<sequence length="270" mass="31039">MEPRPPDGYQEEEIDLYELWLRLKKRWRTVLGTVAAGLILSVLYILTATPVYEGTCVIRTNVVTPKEAVRYVNALNDLIRERKFEELAQRIRLDVSLSRKIVRINAREVRGVSSIIEVNLKATDPRLLTPAARGIVEYLNTNPYVLRRLSLKKKELEFKRESLKKRIKALEETKRIVNTLLREGRSIYFNPAEIDRMIEELKTELIATESSIALLKGFELSIEPPEPLEPSSPKKAIVLTVSLLSSLLLGVFIALFQEWLLNVRRRYGEG</sequence>
<proteinExistence type="predicted"/>
<evidence type="ECO:0000259" key="8">
    <source>
        <dbReference type="Pfam" id="PF02706"/>
    </source>
</evidence>
<evidence type="ECO:0000256" key="5">
    <source>
        <dbReference type="ARBA" id="ARBA00023136"/>
    </source>
</evidence>
<evidence type="ECO:0000256" key="6">
    <source>
        <dbReference type="SAM" id="Coils"/>
    </source>
</evidence>
<organism evidence="9">
    <name type="scientific">Aquifex aeolicus</name>
    <dbReference type="NCBI Taxonomy" id="63363"/>
    <lineage>
        <taxon>Bacteria</taxon>
        <taxon>Pseudomonadati</taxon>
        <taxon>Aquificota</taxon>
        <taxon>Aquificia</taxon>
        <taxon>Aquificales</taxon>
        <taxon>Aquificaceae</taxon>
        <taxon>Aquifex</taxon>
    </lineage>
</organism>
<keyword evidence="6" id="KW-0175">Coiled coil</keyword>
<keyword evidence="2" id="KW-1003">Cell membrane</keyword>
<dbReference type="Proteomes" id="UP000885792">
    <property type="component" value="Unassembled WGS sequence"/>
</dbReference>
<keyword evidence="5 7" id="KW-0472">Membrane</keyword>
<evidence type="ECO:0000313" key="9">
    <source>
        <dbReference type="EMBL" id="HHJ64753.1"/>
    </source>
</evidence>
<comment type="subcellular location">
    <subcellularLocation>
        <location evidence="1">Cell membrane</location>
        <topology evidence="1">Multi-pass membrane protein</topology>
    </subcellularLocation>
</comment>
<dbReference type="PANTHER" id="PTHR32309">
    <property type="entry name" value="TYROSINE-PROTEIN KINASE"/>
    <property type="match status" value="1"/>
</dbReference>
<dbReference type="PANTHER" id="PTHR32309:SF31">
    <property type="entry name" value="CAPSULAR EXOPOLYSACCHARIDE FAMILY"/>
    <property type="match status" value="1"/>
</dbReference>
<dbReference type="AlphaFoldDB" id="A0A7C5Q3V1"/>
<keyword evidence="3 7" id="KW-0812">Transmembrane</keyword>
<feature type="transmembrane region" description="Helical" evidence="7">
    <location>
        <begin position="30"/>
        <end position="52"/>
    </location>
</feature>
<dbReference type="GO" id="GO:0005886">
    <property type="term" value="C:plasma membrane"/>
    <property type="evidence" value="ECO:0007669"/>
    <property type="project" value="UniProtKB-SubCell"/>
</dbReference>
<evidence type="ECO:0000256" key="3">
    <source>
        <dbReference type="ARBA" id="ARBA00022692"/>
    </source>
</evidence>
<reference evidence="9" key="1">
    <citation type="journal article" date="2020" name="mSystems">
        <title>Genome- and Community-Level Interaction Insights into Carbon Utilization and Element Cycling Functions of Hydrothermarchaeota in Hydrothermal Sediment.</title>
        <authorList>
            <person name="Zhou Z."/>
            <person name="Liu Y."/>
            <person name="Xu W."/>
            <person name="Pan J."/>
            <person name="Luo Z.H."/>
            <person name="Li M."/>
        </authorList>
    </citation>
    <scope>NUCLEOTIDE SEQUENCE [LARGE SCALE GENOMIC DNA]</scope>
    <source>
        <strain evidence="9">HyVt-501</strain>
    </source>
</reference>
<gene>
    <name evidence="9" type="ORF">ENJ61_07590</name>
</gene>
<feature type="transmembrane region" description="Helical" evidence="7">
    <location>
        <begin position="236"/>
        <end position="256"/>
    </location>
</feature>
<accession>A0A7C5Q3V1</accession>
<dbReference type="InterPro" id="IPR050445">
    <property type="entry name" value="Bact_polysacc_biosynth/exp"/>
</dbReference>
<evidence type="ECO:0000256" key="7">
    <source>
        <dbReference type="SAM" id="Phobius"/>
    </source>
</evidence>
<feature type="coiled-coil region" evidence="6">
    <location>
        <begin position="146"/>
        <end position="180"/>
    </location>
</feature>
<protein>
    <recommendedName>
        <fullName evidence="8">Polysaccharide chain length determinant N-terminal domain-containing protein</fullName>
    </recommendedName>
</protein>
<evidence type="ECO:0000256" key="4">
    <source>
        <dbReference type="ARBA" id="ARBA00022989"/>
    </source>
</evidence>
<evidence type="ECO:0000256" key="2">
    <source>
        <dbReference type="ARBA" id="ARBA00022475"/>
    </source>
</evidence>
<name>A0A7C5Q3V1_AQUAO</name>
<keyword evidence="4 7" id="KW-1133">Transmembrane helix</keyword>
<comment type="caution">
    <text evidence="9">The sequence shown here is derived from an EMBL/GenBank/DDBJ whole genome shotgun (WGS) entry which is preliminary data.</text>
</comment>
<dbReference type="Pfam" id="PF02706">
    <property type="entry name" value="Wzz"/>
    <property type="match status" value="1"/>
</dbReference>